<gene>
    <name evidence="1" type="ORF">AKJ09_00040</name>
</gene>
<dbReference type="STRING" id="1391654.AKJ09_00040"/>
<keyword evidence="2" id="KW-1185">Reference proteome</keyword>
<dbReference type="Proteomes" id="UP000064967">
    <property type="component" value="Chromosome"/>
</dbReference>
<organism evidence="1 2">
    <name type="scientific">Labilithrix luteola</name>
    <dbReference type="NCBI Taxonomy" id="1391654"/>
    <lineage>
        <taxon>Bacteria</taxon>
        <taxon>Pseudomonadati</taxon>
        <taxon>Myxococcota</taxon>
        <taxon>Polyangia</taxon>
        <taxon>Polyangiales</taxon>
        <taxon>Labilitrichaceae</taxon>
        <taxon>Labilithrix</taxon>
    </lineage>
</organism>
<dbReference type="AlphaFoldDB" id="A0A0K1PJ05"/>
<sequence>MADRSFHSPETQGVRHVQYNATLKANAVAANAPTFVEGDTPGASVGSYLIATKIATGKYRFKTTNPFAGLVNCDAWIEMAAPDNNSYAQIKQRSQNADGTWQFELWVVKNAAGVFTLVDVTAGDYINVQLTLRNSTVKP</sequence>
<protein>
    <submittedName>
        <fullName evidence="1">Uncharacterized protein</fullName>
    </submittedName>
</protein>
<dbReference type="RefSeq" id="WP_146644943.1">
    <property type="nucleotide sequence ID" value="NZ_CP012333.1"/>
</dbReference>
<proteinExistence type="predicted"/>
<dbReference type="PATRIC" id="fig|1391654.3.peg.47"/>
<evidence type="ECO:0000313" key="2">
    <source>
        <dbReference type="Proteomes" id="UP000064967"/>
    </source>
</evidence>
<dbReference type="KEGG" id="llu:AKJ09_00040"/>
<name>A0A0K1PJ05_9BACT</name>
<reference evidence="1 2" key="1">
    <citation type="submission" date="2015-08" db="EMBL/GenBank/DDBJ databases">
        <authorList>
            <person name="Babu N.S."/>
            <person name="Beckwith C.J."/>
            <person name="Beseler K.G."/>
            <person name="Brison A."/>
            <person name="Carone J.V."/>
            <person name="Caskin T.P."/>
            <person name="Diamond M."/>
            <person name="Durham M.E."/>
            <person name="Foxe J.M."/>
            <person name="Go M."/>
            <person name="Henderson B.A."/>
            <person name="Jones I.B."/>
            <person name="McGettigan J.A."/>
            <person name="Micheletti S.J."/>
            <person name="Nasrallah M.E."/>
            <person name="Ortiz D."/>
            <person name="Piller C.R."/>
            <person name="Privatt S.R."/>
            <person name="Schneider S.L."/>
            <person name="Sharp S."/>
            <person name="Smith T.C."/>
            <person name="Stanton J.D."/>
            <person name="Ullery H.E."/>
            <person name="Wilson R.J."/>
            <person name="Serrano M.G."/>
            <person name="Buck G."/>
            <person name="Lee V."/>
            <person name="Wang Y."/>
            <person name="Carvalho R."/>
            <person name="Voegtly L."/>
            <person name="Shi R."/>
            <person name="Duckworth R."/>
            <person name="Johnson A."/>
            <person name="Loviza R."/>
            <person name="Walstead R."/>
            <person name="Shah Z."/>
            <person name="Kiflezghi M."/>
            <person name="Wade K."/>
            <person name="Ball S.L."/>
            <person name="Bradley K.W."/>
            <person name="Asai D.J."/>
            <person name="Bowman C.A."/>
            <person name="Russell D.A."/>
            <person name="Pope W.H."/>
            <person name="Jacobs-Sera D."/>
            <person name="Hendrix R.W."/>
            <person name="Hatfull G.F."/>
        </authorList>
    </citation>
    <scope>NUCLEOTIDE SEQUENCE [LARGE SCALE GENOMIC DNA]</scope>
    <source>
        <strain evidence="1 2">DSM 27648</strain>
    </source>
</reference>
<accession>A0A0K1PJ05</accession>
<evidence type="ECO:0000313" key="1">
    <source>
        <dbReference type="EMBL" id="AKU93376.1"/>
    </source>
</evidence>
<dbReference type="EMBL" id="CP012333">
    <property type="protein sequence ID" value="AKU93376.1"/>
    <property type="molecule type" value="Genomic_DNA"/>
</dbReference>